<feature type="region of interest" description="Disordered" evidence="8">
    <location>
        <begin position="782"/>
        <end position="801"/>
    </location>
</feature>
<evidence type="ECO:0000313" key="10">
    <source>
        <dbReference type="EMBL" id="KAF9529696.1"/>
    </source>
</evidence>
<evidence type="ECO:0000256" key="3">
    <source>
        <dbReference type="ARBA" id="ARBA00022490"/>
    </source>
</evidence>
<dbReference type="PANTHER" id="PTHR23253">
    <property type="entry name" value="EUKARYOTIC TRANSLATION INITIATION FACTOR 4 GAMMA"/>
    <property type="match status" value="1"/>
</dbReference>
<evidence type="ECO:0000256" key="4">
    <source>
        <dbReference type="ARBA" id="ARBA00022540"/>
    </source>
</evidence>
<evidence type="ECO:0000256" key="2">
    <source>
        <dbReference type="ARBA" id="ARBA00005775"/>
    </source>
</evidence>
<feature type="compositionally biased region" description="Polar residues" evidence="8">
    <location>
        <begin position="389"/>
        <end position="399"/>
    </location>
</feature>
<keyword evidence="11" id="KW-1185">Reference proteome</keyword>
<dbReference type="GO" id="GO:0003743">
    <property type="term" value="F:translation initiation factor activity"/>
    <property type="evidence" value="ECO:0007669"/>
    <property type="project" value="UniProtKB-KW"/>
</dbReference>
<feature type="compositionally biased region" description="Basic and acidic residues" evidence="8">
    <location>
        <begin position="1328"/>
        <end position="1340"/>
    </location>
</feature>
<dbReference type="GO" id="GO:0010494">
    <property type="term" value="C:cytoplasmic stress granule"/>
    <property type="evidence" value="ECO:0007669"/>
    <property type="project" value="UniProtKB-ARBA"/>
</dbReference>
<proteinExistence type="inferred from homology"/>
<feature type="compositionally biased region" description="Low complexity" evidence="8">
    <location>
        <begin position="357"/>
        <end position="369"/>
    </location>
</feature>
<feature type="compositionally biased region" description="Pro residues" evidence="8">
    <location>
        <begin position="461"/>
        <end position="478"/>
    </location>
</feature>
<evidence type="ECO:0000256" key="6">
    <source>
        <dbReference type="ARBA" id="ARBA00022884"/>
    </source>
</evidence>
<dbReference type="GO" id="GO:0003729">
    <property type="term" value="F:mRNA binding"/>
    <property type="evidence" value="ECO:0007669"/>
    <property type="project" value="TreeGrafter"/>
</dbReference>
<feature type="region of interest" description="Disordered" evidence="8">
    <location>
        <begin position="1025"/>
        <end position="1044"/>
    </location>
</feature>
<feature type="compositionally biased region" description="Basic and acidic residues" evidence="8">
    <location>
        <begin position="556"/>
        <end position="753"/>
    </location>
</feature>
<feature type="compositionally biased region" description="Basic and acidic residues" evidence="8">
    <location>
        <begin position="766"/>
        <end position="775"/>
    </location>
</feature>
<feature type="compositionally biased region" description="Polar residues" evidence="8">
    <location>
        <begin position="1"/>
        <end position="13"/>
    </location>
</feature>
<gene>
    <name evidence="10" type="ORF">CPB83DRAFT_893220</name>
</gene>
<organism evidence="10 11">
    <name type="scientific">Crepidotus variabilis</name>
    <dbReference type="NCBI Taxonomy" id="179855"/>
    <lineage>
        <taxon>Eukaryota</taxon>
        <taxon>Fungi</taxon>
        <taxon>Dikarya</taxon>
        <taxon>Basidiomycota</taxon>
        <taxon>Agaricomycotina</taxon>
        <taxon>Agaricomycetes</taxon>
        <taxon>Agaricomycetidae</taxon>
        <taxon>Agaricales</taxon>
        <taxon>Agaricineae</taxon>
        <taxon>Crepidotaceae</taxon>
        <taxon>Crepidotus</taxon>
    </lineage>
</organism>
<dbReference type="InterPro" id="IPR003890">
    <property type="entry name" value="MIF4G-like_typ-3"/>
</dbReference>
<evidence type="ECO:0000259" key="9">
    <source>
        <dbReference type="PROSITE" id="PS51366"/>
    </source>
</evidence>
<feature type="compositionally biased region" description="Polar residues" evidence="8">
    <location>
        <begin position="114"/>
        <end position="132"/>
    </location>
</feature>
<feature type="region of interest" description="Disordered" evidence="8">
    <location>
        <begin position="1451"/>
        <end position="1483"/>
    </location>
</feature>
<feature type="compositionally biased region" description="Low complexity" evidence="8">
    <location>
        <begin position="245"/>
        <end position="254"/>
    </location>
</feature>
<feature type="compositionally biased region" description="Low complexity" evidence="8">
    <location>
        <begin position="29"/>
        <end position="44"/>
    </location>
</feature>
<dbReference type="EMBL" id="MU157844">
    <property type="protein sequence ID" value="KAF9529696.1"/>
    <property type="molecule type" value="Genomic_DNA"/>
</dbReference>
<dbReference type="InterPro" id="IPR022745">
    <property type="entry name" value="eIF4G1_eIF4E-bd"/>
</dbReference>
<dbReference type="GO" id="GO:0016281">
    <property type="term" value="C:eukaryotic translation initiation factor 4F complex"/>
    <property type="evidence" value="ECO:0007669"/>
    <property type="project" value="TreeGrafter"/>
</dbReference>
<feature type="region of interest" description="Disordered" evidence="8">
    <location>
        <begin position="1328"/>
        <end position="1429"/>
    </location>
</feature>
<evidence type="ECO:0000256" key="1">
    <source>
        <dbReference type="ARBA" id="ARBA00004496"/>
    </source>
</evidence>
<feature type="compositionally biased region" description="Low complexity" evidence="8">
    <location>
        <begin position="184"/>
        <end position="199"/>
    </location>
</feature>
<feature type="region of interest" description="Disordered" evidence="8">
    <location>
        <begin position="1"/>
        <end position="76"/>
    </location>
</feature>
<feature type="compositionally biased region" description="Low complexity" evidence="8">
    <location>
        <begin position="207"/>
        <end position="237"/>
    </location>
</feature>
<dbReference type="OrthoDB" id="514777at2759"/>
<dbReference type="FunFam" id="1.25.40.180:FF:000020">
    <property type="entry name" value="Eukaryotic translation initiation factor subunit"/>
    <property type="match status" value="1"/>
</dbReference>
<feature type="compositionally biased region" description="Basic and acidic residues" evidence="8">
    <location>
        <begin position="1169"/>
        <end position="1189"/>
    </location>
</feature>
<feature type="region of interest" description="Disordered" evidence="8">
    <location>
        <begin position="357"/>
        <end position="491"/>
    </location>
</feature>
<reference evidence="10" key="1">
    <citation type="submission" date="2020-11" db="EMBL/GenBank/DDBJ databases">
        <authorList>
            <consortium name="DOE Joint Genome Institute"/>
            <person name="Ahrendt S."/>
            <person name="Riley R."/>
            <person name="Andreopoulos W."/>
            <person name="Labutti K."/>
            <person name="Pangilinan J."/>
            <person name="Ruiz-Duenas F.J."/>
            <person name="Barrasa J.M."/>
            <person name="Sanchez-Garcia M."/>
            <person name="Camarero S."/>
            <person name="Miyauchi S."/>
            <person name="Serrano A."/>
            <person name="Linde D."/>
            <person name="Babiker R."/>
            <person name="Drula E."/>
            <person name="Ayuso-Fernandez I."/>
            <person name="Pacheco R."/>
            <person name="Padilla G."/>
            <person name="Ferreira P."/>
            <person name="Barriuso J."/>
            <person name="Kellner H."/>
            <person name="Castanera R."/>
            <person name="Alfaro M."/>
            <person name="Ramirez L."/>
            <person name="Pisabarro A.G."/>
            <person name="Kuo A."/>
            <person name="Tritt A."/>
            <person name="Lipzen A."/>
            <person name="He G."/>
            <person name="Yan M."/>
            <person name="Ng V."/>
            <person name="Cullen D."/>
            <person name="Martin F."/>
            <person name="Rosso M.-N."/>
            <person name="Henrissat B."/>
            <person name="Hibbett D."/>
            <person name="Martinez A.T."/>
            <person name="Grigoriev I.V."/>
        </authorList>
    </citation>
    <scope>NUCLEOTIDE SEQUENCE</scope>
    <source>
        <strain evidence="10">CBS 506.95</strain>
    </source>
</reference>
<keyword evidence="6" id="KW-0694">RNA-binding</keyword>
<feature type="compositionally biased region" description="Low complexity" evidence="8">
    <location>
        <begin position="268"/>
        <end position="286"/>
    </location>
</feature>
<dbReference type="Pfam" id="PF12152">
    <property type="entry name" value="eIF_4G1"/>
    <property type="match status" value="1"/>
</dbReference>
<dbReference type="InterPro" id="IPR036211">
    <property type="entry name" value="eIF4G_eIF4E-bd_sf"/>
</dbReference>
<comment type="subcellular location">
    <subcellularLocation>
        <location evidence="1">Cytoplasm</location>
    </subcellularLocation>
</comment>
<dbReference type="SUPFAM" id="SSF101489">
    <property type="entry name" value="Eukaryotic initiation factor 4f subunit eIF4g, eIF4e-binding domain"/>
    <property type="match status" value="1"/>
</dbReference>
<feature type="compositionally biased region" description="Polar residues" evidence="8">
    <location>
        <begin position="895"/>
        <end position="906"/>
    </location>
</feature>
<keyword evidence="3" id="KW-0963">Cytoplasm</keyword>
<dbReference type="PROSITE" id="PS51366">
    <property type="entry name" value="MI"/>
    <property type="match status" value="1"/>
</dbReference>
<feature type="compositionally biased region" description="Low complexity" evidence="8">
    <location>
        <begin position="133"/>
        <end position="164"/>
    </location>
</feature>
<comment type="similarity">
    <text evidence="2">Belongs to the eukaryotic initiation factor 4G family.</text>
</comment>
<evidence type="ECO:0000256" key="8">
    <source>
        <dbReference type="SAM" id="MobiDB-lite"/>
    </source>
</evidence>
<feature type="region of interest" description="Disordered" evidence="8">
    <location>
        <begin position="507"/>
        <end position="775"/>
    </location>
</feature>
<dbReference type="PANTHER" id="PTHR23253:SF9">
    <property type="entry name" value="EUKARYOTIC TRANSLATION INITIATION FACTOR 4 GAMMA 2"/>
    <property type="match status" value="1"/>
</dbReference>
<evidence type="ECO:0000256" key="7">
    <source>
        <dbReference type="ARBA" id="ARBA00022917"/>
    </source>
</evidence>
<name>A0A9P6JQX9_9AGAR</name>
<evidence type="ECO:0000313" key="11">
    <source>
        <dbReference type="Proteomes" id="UP000807306"/>
    </source>
</evidence>
<dbReference type="InterPro" id="IPR016024">
    <property type="entry name" value="ARM-type_fold"/>
</dbReference>
<feature type="compositionally biased region" description="Basic residues" evidence="8">
    <location>
        <begin position="419"/>
        <end position="437"/>
    </location>
</feature>
<feature type="compositionally biased region" description="Polar residues" evidence="8">
    <location>
        <begin position="520"/>
        <end position="551"/>
    </location>
</feature>
<feature type="region of interest" description="Disordered" evidence="8">
    <location>
        <begin position="969"/>
        <end position="1004"/>
    </location>
</feature>
<feature type="region of interest" description="Disordered" evidence="8">
    <location>
        <begin position="882"/>
        <end position="908"/>
    </location>
</feature>
<keyword evidence="5" id="KW-0597">Phosphoprotein</keyword>
<dbReference type="InterPro" id="IPR003891">
    <property type="entry name" value="Initiation_fac_eIF4g_MI"/>
</dbReference>
<evidence type="ECO:0000256" key="5">
    <source>
        <dbReference type="ARBA" id="ARBA00022553"/>
    </source>
</evidence>
<feature type="region of interest" description="Disordered" evidence="8">
    <location>
        <begin position="88"/>
        <end position="323"/>
    </location>
</feature>
<keyword evidence="7" id="KW-0648">Protein biosynthesis</keyword>
<feature type="compositionally biased region" description="Low complexity" evidence="8">
    <location>
        <begin position="450"/>
        <end position="460"/>
    </location>
</feature>
<feature type="compositionally biased region" description="Low complexity" evidence="8">
    <location>
        <begin position="92"/>
        <end position="106"/>
    </location>
</feature>
<accession>A0A9P6JQX9</accession>
<dbReference type="Proteomes" id="UP000807306">
    <property type="component" value="Unassembled WGS sequence"/>
</dbReference>
<dbReference type="Gene3D" id="1.25.40.180">
    <property type="match status" value="2"/>
</dbReference>
<keyword evidence="4" id="KW-0396">Initiation factor</keyword>
<feature type="region of interest" description="Disordered" evidence="8">
    <location>
        <begin position="1168"/>
        <end position="1189"/>
    </location>
</feature>
<dbReference type="SUPFAM" id="SSF48371">
    <property type="entry name" value="ARM repeat"/>
    <property type="match status" value="2"/>
</dbReference>
<dbReference type="SMART" id="SM00543">
    <property type="entry name" value="MIF4G"/>
    <property type="match status" value="1"/>
</dbReference>
<feature type="domain" description="MI" evidence="9">
    <location>
        <begin position="1484"/>
        <end position="1603"/>
    </location>
</feature>
<protein>
    <recommendedName>
        <fullName evidence="9">MI domain-containing protein</fullName>
    </recommendedName>
</protein>
<dbReference type="Gene3D" id="1.20.970.30">
    <property type="entry name" value="eIF4G, eIF4E-binding domain"/>
    <property type="match status" value="1"/>
</dbReference>
<comment type="caution">
    <text evidence="10">The sequence shown here is derived from an EMBL/GenBank/DDBJ whole genome shotgun (WGS) entry which is preliminary data.</text>
</comment>
<feature type="compositionally biased region" description="Pro residues" evidence="8">
    <location>
        <begin position="438"/>
        <end position="449"/>
    </location>
</feature>
<sequence>MSKSATASATKNPTPLPKGAWGKGPPQLATAPSPRSQSPAPATPIQQTHSRRPSALGPSVSIKDGVSVPRSNVGAVKQGSAVTFGSIDGAEAPISSSPAAAPPIKSEGVKSFGTVPNTTGHVNGKASISSRASVVPQTSQVAQSTSSSNSTPASKSANDGAASTPTPPPTAKPKIDIKKMFQNPSSAPSSNPPSDTSSPAMRNISLPGQNQASSSASSGPPNSQSSSTHPSSQLAHSYTPFVPRPQGGNPANGVGPPPRSPSYNRSMQNGNGPRNQGGPVGQNPNNSAMPSPRLGPPPHNGIGQPGAPAGMPPPTPQMQPHMQPGMPMGWSPYYYPTPDQQSQYMYGWYGMPMQPGPHAQHQMPPGQHGPMPPVSVHPGMSMSPRNPPSALQNPGTPTLSHAHAVPTNPAGVMPSPHLQHAHAHPHGPPHSHSHPHPPHGQPIPTPSPLTHPSTSMGSLTSPPPTPLSIPSAMPPVNAPSPVAGPGRLNATSSTFVPRKITVKNQDGVELDLGSMKGPGSATSGQGSNNFVPTPSTPSYRQASPGTPNKRPTSIRIESEDQRKARLADEERQAESEKKKKDDAERKVKEEEAKKKKEKEDAERRVREAEEKKIRYEEEKKRKEVEELERKKREEEDRERKRKEEAAEAKRKEEEAKKLKLEEEARKIAEEKKRKEEAEAQKVAEEKKRKQEEEDRKRKEEEAEAKAKADAEEKAKKEKEEAEAKAAAETAKAKAETEKEDGKEDGEIIEDSKDTSMPPPASVPSSDGKDKSKEALRINTVVSPLIDRRRHPGTLDLTDAKKSNIPAPQSALATARIISDISTVQYPEGVSSPRPDLNKDAKEGKFRYDRDFLLQFMLICKEKPASLPPLDAIGLEPIDPSSLSMTRGGSGRHRTSSAATLPPSRQASIGLGFSPSTLGKGANFNTMGQFTVGSKLSSEDRFAASTRAASASGGPGAGMPFARPHALTRTASQGGAGQPHVRKRSQRGEKRNEGNRMQGGHQQQSAFGNNYQNAQQMNLEPVAPLQTTANRWDRKSIQTDSDSPEMVDRKVKGLLNKLTMEKFDSISDQIIAWANKSEKEADGRTLIQVIKLVFEKATDEATWSEMYARLCRKMMEQISPKVQDEGIKNNEGKPIAGGQLFRKYLLNRCQEDFESGWKAKEATAKAAANKAKEDEAVKAENEKNEKSESKDEIALYSEEYYAAQKAKRQGLGLIKFIGELFKLQMLTERIMHECVKKLLGNVDNPEEEEIESLCKLLTTVGIILDTQKARAHMDVYFSRMKELTKSPHVNSRMQFMLQDIIELRDRKWQTRQGQSVAAPTTIAQIHENAAKDRAAAEKESFQRQMGMSRGGSRRGGDRSDYPQVGPDGWAVAGPTAPPRAPPKAGDLSKFGQISKGQPMTFGPGSVFAGKKGPASEVKRESISRTNSSSNMFSMLEAAEKPTEPQQRKRLALLPRSKPVEADAAEAAESDASEEVPVAPEMTEKDAAKKLDEDIKEFFSVKNMDEGYFTDLPVKLRFKLVETFTSAVLEKKEADAQLLAKFFAHAASKGACSPESFEEGFSLVAEILFDVAIDAPKAVDYFAITVKGAGLSEAVRSKIASKSEDSERLLPLLS</sequence>
<dbReference type="Pfam" id="PF02854">
    <property type="entry name" value="MIF4G"/>
    <property type="match status" value="1"/>
</dbReference>
<feature type="compositionally biased region" description="Acidic residues" evidence="8">
    <location>
        <begin position="1461"/>
        <end position="1472"/>
    </location>
</feature>